<gene>
    <name evidence="3" type="ORF">ITJ86_12130</name>
</gene>
<dbReference type="RefSeq" id="WP_195871964.1">
    <property type="nucleotide sequence ID" value="NZ_JADOET010000010.1"/>
</dbReference>
<evidence type="ECO:0000256" key="1">
    <source>
        <dbReference type="ARBA" id="ARBA00022729"/>
    </source>
</evidence>
<evidence type="ECO:0000313" key="4">
    <source>
        <dbReference type="Proteomes" id="UP000611215"/>
    </source>
</evidence>
<organism evidence="3 4">
    <name type="scientific">Winogradskyella marina</name>
    <dbReference type="NCBI Taxonomy" id="2785530"/>
    <lineage>
        <taxon>Bacteria</taxon>
        <taxon>Pseudomonadati</taxon>
        <taxon>Bacteroidota</taxon>
        <taxon>Flavobacteriia</taxon>
        <taxon>Flavobacteriales</taxon>
        <taxon>Flavobacteriaceae</taxon>
        <taxon>Winogradskyella</taxon>
    </lineage>
</organism>
<keyword evidence="4" id="KW-1185">Reference proteome</keyword>
<dbReference type="InterPro" id="IPR026444">
    <property type="entry name" value="Secre_tail"/>
</dbReference>
<feature type="domain" description="Secretion system C-terminal sorting" evidence="2">
    <location>
        <begin position="4"/>
        <end position="38"/>
    </location>
</feature>
<sequence>MDDTKPKQSVNVSHLSAGIYIVELETAHGDKRIQKLIIR</sequence>
<name>A0ABS0EJK1_9FLAO</name>
<comment type="caution">
    <text evidence="3">The sequence shown here is derived from an EMBL/GenBank/DDBJ whole genome shotgun (WGS) entry which is preliminary data.</text>
</comment>
<reference evidence="3 4" key="1">
    <citation type="submission" date="2020-11" db="EMBL/GenBank/DDBJ databases">
        <title>Winogradskyella marina sp. nov., isolated from marine sediment.</title>
        <authorList>
            <person name="Bo J."/>
            <person name="Wang S."/>
            <person name="Song X."/>
            <person name="Du Z."/>
        </authorList>
    </citation>
    <scope>NUCLEOTIDE SEQUENCE [LARGE SCALE GENOMIC DNA]</scope>
    <source>
        <strain evidence="3 4">F6397</strain>
    </source>
</reference>
<accession>A0ABS0EJK1</accession>
<protein>
    <submittedName>
        <fullName evidence="3">T9SS type A sorting domain-containing protein</fullName>
    </submittedName>
</protein>
<dbReference type="EMBL" id="JADOET010000010">
    <property type="protein sequence ID" value="MBF8150651.1"/>
    <property type="molecule type" value="Genomic_DNA"/>
</dbReference>
<dbReference type="NCBIfam" id="TIGR04183">
    <property type="entry name" value="Por_Secre_tail"/>
    <property type="match status" value="1"/>
</dbReference>
<dbReference type="Proteomes" id="UP000611215">
    <property type="component" value="Unassembled WGS sequence"/>
</dbReference>
<evidence type="ECO:0000313" key="3">
    <source>
        <dbReference type="EMBL" id="MBF8150651.1"/>
    </source>
</evidence>
<dbReference type="Pfam" id="PF18962">
    <property type="entry name" value="Por_Secre_tail"/>
    <property type="match status" value="1"/>
</dbReference>
<evidence type="ECO:0000259" key="2">
    <source>
        <dbReference type="Pfam" id="PF18962"/>
    </source>
</evidence>
<keyword evidence="1" id="KW-0732">Signal</keyword>
<proteinExistence type="predicted"/>